<dbReference type="EMBL" id="MTSL01000048">
    <property type="protein sequence ID" value="PJF19650.1"/>
    <property type="molecule type" value="Genomic_DNA"/>
</dbReference>
<protein>
    <submittedName>
        <fullName evidence="2">Uncharacterized protein</fullName>
    </submittedName>
</protein>
<evidence type="ECO:0000313" key="2">
    <source>
        <dbReference type="EMBL" id="PJF19650.1"/>
    </source>
</evidence>
<dbReference type="Proteomes" id="UP000240830">
    <property type="component" value="Unassembled WGS sequence"/>
</dbReference>
<gene>
    <name evidence="2" type="ORF">PSACC_00522</name>
</gene>
<comment type="caution">
    <text evidence="2">The sequence shown here is derived from an EMBL/GenBank/DDBJ whole genome shotgun (WGS) entry which is preliminary data.</text>
</comment>
<name>A0A2H9TPQ8_9FUNG</name>
<proteinExistence type="predicted"/>
<accession>A0A2H9TPQ8</accession>
<feature type="compositionally biased region" description="Basic and acidic residues" evidence="1">
    <location>
        <begin position="20"/>
        <end position="42"/>
    </location>
</feature>
<evidence type="ECO:0000256" key="1">
    <source>
        <dbReference type="SAM" id="MobiDB-lite"/>
    </source>
</evidence>
<keyword evidence="3" id="KW-1185">Reference proteome</keyword>
<sequence length="198" mass="22576">MSPVKGSRTSKKKKQSAVGRAEELKKRPVEDPPIHESEKDEFYDADSPPSDEVRAEEEEGEETKAEKEKEEIKVKEEKKIKVEEEEKEKIKMEEEEKEKIKVEEEKCTAHSEAEFDEFVEADQTVSGSSDTTHKALLQKVQKLIDIPSDIKLDIDGLLKKCQTEGRELMSKHPRTTSHQSTATIISNLKKELLAQGEK</sequence>
<dbReference type="AlphaFoldDB" id="A0A2H9TPQ8"/>
<organism evidence="2 3">
    <name type="scientific">Paramicrosporidium saccamoebae</name>
    <dbReference type="NCBI Taxonomy" id="1246581"/>
    <lineage>
        <taxon>Eukaryota</taxon>
        <taxon>Fungi</taxon>
        <taxon>Fungi incertae sedis</taxon>
        <taxon>Cryptomycota</taxon>
        <taxon>Cryptomycota incertae sedis</taxon>
        <taxon>Paramicrosporidium</taxon>
    </lineage>
</organism>
<evidence type="ECO:0000313" key="3">
    <source>
        <dbReference type="Proteomes" id="UP000240830"/>
    </source>
</evidence>
<feature type="compositionally biased region" description="Basic and acidic residues" evidence="1">
    <location>
        <begin position="62"/>
        <end position="110"/>
    </location>
</feature>
<feature type="region of interest" description="Disordered" evidence="1">
    <location>
        <begin position="1"/>
        <end position="110"/>
    </location>
</feature>
<reference evidence="2 3" key="1">
    <citation type="submission" date="2016-10" db="EMBL/GenBank/DDBJ databases">
        <title>The genome of Paramicrosporidium saccamoebae is the missing link in understanding Cryptomycota and Microsporidia evolution.</title>
        <authorList>
            <person name="Quandt C.A."/>
            <person name="Beaudet D."/>
            <person name="Corsaro D."/>
            <person name="Michel R."/>
            <person name="Corradi N."/>
            <person name="James T."/>
        </authorList>
    </citation>
    <scope>NUCLEOTIDE SEQUENCE [LARGE SCALE GENOMIC DNA]</scope>
    <source>
        <strain evidence="2 3">KSL3</strain>
    </source>
</reference>